<evidence type="ECO:0000313" key="2">
    <source>
        <dbReference type="EMBL" id="GEO35867.1"/>
    </source>
</evidence>
<evidence type="ECO:0000313" key="3">
    <source>
        <dbReference type="Proteomes" id="UP000321523"/>
    </source>
</evidence>
<reference evidence="2 3" key="1">
    <citation type="submission" date="2019-07" db="EMBL/GenBank/DDBJ databases">
        <title>Whole genome shotgun sequence of Skermanella aerolata NBRC 106429.</title>
        <authorList>
            <person name="Hosoyama A."/>
            <person name="Uohara A."/>
            <person name="Ohji S."/>
            <person name="Ichikawa N."/>
        </authorList>
    </citation>
    <scope>NUCLEOTIDE SEQUENCE [LARGE SCALE GENOMIC DNA]</scope>
    <source>
        <strain evidence="2 3">NBRC 106429</strain>
    </source>
</reference>
<dbReference type="AlphaFoldDB" id="A0A512DHB1"/>
<organism evidence="2 3">
    <name type="scientific">Skermanella aerolata</name>
    <dbReference type="NCBI Taxonomy" id="393310"/>
    <lineage>
        <taxon>Bacteria</taxon>
        <taxon>Pseudomonadati</taxon>
        <taxon>Pseudomonadota</taxon>
        <taxon>Alphaproteobacteria</taxon>
        <taxon>Rhodospirillales</taxon>
        <taxon>Azospirillaceae</taxon>
        <taxon>Skermanella</taxon>
    </lineage>
</organism>
<dbReference type="GO" id="GO:0015562">
    <property type="term" value="F:efflux transmembrane transporter activity"/>
    <property type="evidence" value="ECO:0007669"/>
    <property type="project" value="InterPro"/>
</dbReference>
<dbReference type="OrthoDB" id="7319383at2"/>
<dbReference type="EMBL" id="BJYZ01000001">
    <property type="protein sequence ID" value="GEO35867.1"/>
    <property type="molecule type" value="Genomic_DNA"/>
</dbReference>
<evidence type="ECO:0008006" key="4">
    <source>
        <dbReference type="Google" id="ProtNLM"/>
    </source>
</evidence>
<proteinExistence type="predicted"/>
<evidence type="ECO:0000256" key="1">
    <source>
        <dbReference type="SAM" id="SignalP"/>
    </source>
</evidence>
<accession>A0A512DHB1</accession>
<keyword evidence="3" id="KW-1185">Reference proteome</keyword>
<dbReference type="RefSeq" id="WP_044431399.1">
    <property type="nucleotide sequence ID" value="NZ_BJYZ01000001.1"/>
</dbReference>
<comment type="caution">
    <text evidence="2">The sequence shown here is derived from an EMBL/GenBank/DDBJ whole genome shotgun (WGS) entry which is preliminary data.</text>
</comment>
<sequence length="686" mass="74511">MRRLGTAARATVSGLVLAAVLVPAAQAPLRAQTKPRPPVQAPAPDALEVPPGMFTLDAARIADERTGNAVVAATREALARTGVLFAPLEIREIGLRDAVMAALQRNLDIKRSGLSKSVVERALTEAEAVFDPVFTVSASGSMSRSFDRVERPMQWKPATQEYKRGQQIKTSESIENVFLCGDMIDILEQPEDMQVRFLTGRLVTPDANGECHVRVLPATAPVALVSFDKQRVAGYYPVHKQASTKSPTGQDESYTGAGGVSQRLPWGGSIDVSIASTYHDTYYTNNPNDPLTRSYGSYKRPWTARASLNTGHALPYTKNFGDGDDSRLAIDVARISLNIADFAVRGVVNQTLQTVDGLYWSLVGAVHRLNAAAGSVALAEETSRRMRKKMELGLATESNRAQVDAQLARLRATQQQIFGDYVTASETLREALNEQDEVLILPVGYSAVLDNPPEAPAGPASVLDSPDYLRAETAVRIAMRVRDTRVAQTRPDLSISSGVQLGQSNAVFGYSSISESVRNLISYDTASASIGILYRRPLLNRAAKAAVTIAESEIARQTLLLHQVETQIRGEYEAARIQMVSARQRIEDSRKRLEIVRGLYERAVRLEAGGVVTAYETIGRLGTLLDAQLNHVLARIDAQTAQTRLLAAVGALADRYGERVAQTADDRQRIAHLRQTGGMVTFGGPL</sequence>
<protein>
    <recommendedName>
        <fullName evidence="4">Transporter</fullName>
    </recommendedName>
</protein>
<name>A0A512DHB1_9PROT</name>
<dbReference type="PANTHER" id="PTHR30203:SF33">
    <property type="entry name" value="BLR4455 PROTEIN"/>
    <property type="match status" value="1"/>
</dbReference>
<feature type="signal peptide" evidence="1">
    <location>
        <begin position="1"/>
        <end position="18"/>
    </location>
</feature>
<dbReference type="SUPFAM" id="SSF56954">
    <property type="entry name" value="Outer membrane efflux proteins (OEP)"/>
    <property type="match status" value="1"/>
</dbReference>
<gene>
    <name evidence="2" type="ORF">SAE02_00150</name>
</gene>
<feature type="chain" id="PRO_5021697466" description="Transporter" evidence="1">
    <location>
        <begin position="19"/>
        <end position="686"/>
    </location>
</feature>
<dbReference type="InterPro" id="IPR010131">
    <property type="entry name" value="MdtP/NodT-like"/>
</dbReference>
<dbReference type="PANTHER" id="PTHR30203">
    <property type="entry name" value="OUTER MEMBRANE CATION EFFLUX PROTEIN"/>
    <property type="match status" value="1"/>
</dbReference>
<keyword evidence="1" id="KW-0732">Signal</keyword>
<dbReference type="Proteomes" id="UP000321523">
    <property type="component" value="Unassembled WGS sequence"/>
</dbReference>
<dbReference type="Gene3D" id="1.20.1600.10">
    <property type="entry name" value="Outer membrane efflux proteins (OEP)"/>
    <property type="match status" value="1"/>
</dbReference>